<evidence type="ECO:0000313" key="2">
    <source>
        <dbReference type="Proteomes" id="UP001597206"/>
    </source>
</evidence>
<sequence>MTREAFEKWAKDKYFAMNFSVLDNGEYDDDNIESMWIGYQQAVEHCKQGEPVAHYAGNLNGTIEFKVAICNADLDLPIDTPLFAHAMPKSEAEQRMLHDYPKLLDFFTKYAMGRKIKSSCFKCGSNRNNPAITHLELPDIYICDVCEVNKTYVGANEELKKTTLQPTTDISEWKTKCEKLEAMVDKLLDHCPDGECLTCGSIVCPDEEPLHFHHDGCPACAQRQAHRESLT</sequence>
<proteinExistence type="predicted"/>
<gene>
    <name evidence="1" type="ORF">ACFQ2T_05100</name>
</gene>
<comment type="caution">
    <text evidence="1">The sequence shown here is derived from an EMBL/GenBank/DDBJ whole genome shotgun (WGS) entry which is preliminary data.</text>
</comment>
<organism evidence="1 2">
    <name type="scientific">Methylophilus flavus</name>
    <dbReference type="NCBI Taxonomy" id="640084"/>
    <lineage>
        <taxon>Bacteria</taxon>
        <taxon>Pseudomonadati</taxon>
        <taxon>Pseudomonadota</taxon>
        <taxon>Betaproteobacteria</taxon>
        <taxon>Nitrosomonadales</taxon>
        <taxon>Methylophilaceae</taxon>
        <taxon>Methylophilus</taxon>
    </lineage>
</organism>
<reference evidence="2" key="1">
    <citation type="journal article" date="2019" name="Int. J. Syst. Evol. Microbiol.">
        <title>The Global Catalogue of Microorganisms (GCM) 10K type strain sequencing project: providing services to taxonomists for standard genome sequencing and annotation.</title>
        <authorList>
            <consortium name="The Broad Institute Genomics Platform"/>
            <consortium name="The Broad Institute Genome Sequencing Center for Infectious Disease"/>
            <person name="Wu L."/>
            <person name="Ma J."/>
        </authorList>
    </citation>
    <scope>NUCLEOTIDE SEQUENCE [LARGE SCALE GENOMIC DNA]</scope>
    <source>
        <strain evidence="2">CCUG 58411</strain>
    </source>
</reference>
<dbReference type="Proteomes" id="UP001597206">
    <property type="component" value="Unassembled WGS sequence"/>
</dbReference>
<evidence type="ECO:0000313" key="1">
    <source>
        <dbReference type="EMBL" id="MFD1121871.1"/>
    </source>
</evidence>
<dbReference type="EMBL" id="JBHTLN010000001">
    <property type="protein sequence ID" value="MFD1121871.1"/>
    <property type="molecule type" value="Genomic_DNA"/>
</dbReference>
<name>A0ABW3PC95_9PROT</name>
<keyword evidence="2" id="KW-1185">Reference proteome</keyword>
<protein>
    <submittedName>
        <fullName evidence="1">Uncharacterized protein</fullName>
    </submittedName>
</protein>
<accession>A0ABW3PC95</accession>
<dbReference type="RefSeq" id="WP_379031389.1">
    <property type="nucleotide sequence ID" value="NZ_JBHTLN010000001.1"/>
</dbReference>